<organism evidence="3 4">
    <name type="scientific">Bugula neritina</name>
    <name type="common">Brown bryozoan</name>
    <name type="synonym">Sertularia neritina</name>
    <dbReference type="NCBI Taxonomy" id="10212"/>
    <lineage>
        <taxon>Eukaryota</taxon>
        <taxon>Metazoa</taxon>
        <taxon>Spiralia</taxon>
        <taxon>Lophotrochozoa</taxon>
        <taxon>Bryozoa</taxon>
        <taxon>Gymnolaemata</taxon>
        <taxon>Cheilostomatida</taxon>
        <taxon>Flustrina</taxon>
        <taxon>Buguloidea</taxon>
        <taxon>Bugulidae</taxon>
        <taxon>Bugula</taxon>
    </lineage>
</organism>
<proteinExistence type="predicted"/>
<dbReference type="Proteomes" id="UP000593567">
    <property type="component" value="Unassembled WGS sequence"/>
</dbReference>
<dbReference type="EMBL" id="VXIV02001473">
    <property type="protein sequence ID" value="KAF6032838.1"/>
    <property type="molecule type" value="Genomic_DNA"/>
</dbReference>
<feature type="coiled-coil region" evidence="1">
    <location>
        <begin position="231"/>
        <end position="430"/>
    </location>
</feature>
<feature type="compositionally biased region" description="Low complexity" evidence="2">
    <location>
        <begin position="656"/>
        <end position="670"/>
    </location>
</feature>
<reference evidence="3" key="1">
    <citation type="submission" date="2020-06" db="EMBL/GenBank/DDBJ databases">
        <title>Draft genome of Bugula neritina, a colonial animal packing powerful symbionts and potential medicines.</title>
        <authorList>
            <person name="Rayko M."/>
        </authorList>
    </citation>
    <scope>NUCLEOTIDE SEQUENCE [LARGE SCALE GENOMIC DNA]</scope>
    <source>
        <strain evidence="3">Kwan_BN1</strain>
    </source>
</reference>
<evidence type="ECO:0000313" key="4">
    <source>
        <dbReference type="Proteomes" id="UP000593567"/>
    </source>
</evidence>
<dbReference type="AlphaFoldDB" id="A0A7J7K5F4"/>
<evidence type="ECO:0000256" key="2">
    <source>
        <dbReference type="SAM" id="MobiDB-lite"/>
    </source>
</evidence>
<feature type="coiled-coil region" evidence="1">
    <location>
        <begin position="465"/>
        <end position="605"/>
    </location>
</feature>
<feature type="coiled-coil region" evidence="1">
    <location>
        <begin position="80"/>
        <end position="117"/>
    </location>
</feature>
<keyword evidence="1" id="KW-0175">Coiled coil</keyword>
<dbReference type="OrthoDB" id="10256467at2759"/>
<keyword evidence="4" id="KW-1185">Reference proteome</keyword>
<name>A0A7J7K5F4_BUGNE</name>
<evidence type="ECO:0000313" key="3">
    <source>
        <dbReference type="EMBL" id="KAF6032838.1"/>
    </source>
</evidence>
<feature type="compositionally biased region" description="Low complexity" evidence="2">
    <location>
        <begin position="688"/>
        <end position="701"/>
    </location>
</feature>
<dbReference type="PANTHER" id="PTHR34251">
    <property type="entry name" value="LEUCINE-, GLUTAMATE- AND LYSINE-RICH PROTEIN 1"/>
    <property type="match status" value="1"/>
</dbReference>
<accession>A0A7J7K5F4</accession>
<dbReference type="PANTHER" id="PTHR34251:SF1">
    <property type="entry name" value="LEUCINE, GLUTAMATE AND LYSINE RICH 1"/>
    <property type="match status" value="1"/>
</dbReference>
<dbReference type="SUPFAM" id="SSF90257">
    <property type="entry name" value="Myosin rod fragments"/>
    <property type="match status" value="1"/>
</dbReference>
<feature type="region of interest" description="Disordered" evidence="2">
    <location>
        <begin position="624"/>
        <end position="748"/>
    </location>
</feature>
<dbReference type="InterPro" id="IPR038799">
    <property type="entry name" value="LEKR1"/>
</dbReference>
<feature type="compositionally biased region" description="Low complexity" evidence="2">
    <location>
        <begin position="631"/>
        <end position="641"/>
    </location>
</feature>
<sequence>MVDDLNMFTGIQSHAIVASSFLFSLKSQSLKFRPLPSIYIQLNMERHVPVHPLPEEIQSMPRDDTVCQFCGVSYLIHREIKVLEDKLAQAEQELTKLRGSEEREQKLQSNLKLSEDENALIRGQLKDRESLISMLQSEHDIKATEIQKLTDSLRVNEEKSAALLYNNSQLKEIISELVRVLKEQKQEIFTIKSHLTTYQQDCQDLSASLSRTVGQVCSKHLQNETEKEVKLAELTSQLDTYKSTIQELSHQLKQAAIDQSEYNNVASQLSQAALAKDMFENQLKGANNEVAVLTSEAEKLKQQLENYRSDLQKKVVEFESVTQQHSLSAQTYESRIDGLNRELSYYQNEAKKIKSQYDWLINETELAKQKQVENEKAAERSQDETENMREKLKRVLGDLEALKLEREQMITAHQNRIEDLRQSFKRKMAEADKWPEKMETALQRERSKHQAELTALENGMKENFVMEMQIEKQKHQQLLEKLTKESKAEMLQLRGELRSHAGSQAEINALKQQLQTSKSDAKGTEARLRSEIDNLKNIINDLETRLGKLDTGDTEYILQLKSQLSDKERHLEDSADRIKSQQDEIEKHKEQLQILQDTVSRECEERMELIDALGEAREQLLHLKKPEGGYPSPKVASSKSSKPPPILDISQERNVSQISPTSSRRSSGQGELILTTRGPNLESSRKTASMSSAGSGSSGSSEFAATRVTNSKNIALKPEVRKGKPLNALRHMDSDQKRKIAAILSRNK</sequence>
<comment type="caution">
    <text evidence="3">The sequence shown here is derived from an EMBL/GenBank/DDBJ whole genome shotgun (WGS) entry which is preliminary data.</text>
</comment>
<evidence type="ECO:0000256" key="1">
    <source>
        <dbReference type="SAM" id="Coils"/>
    </source>
</evidence>
<protein>
    <submittedName>
        <fullName evidence="3">LEKR1</fullName>
    </submittedName>
</protein>
<gene>
    <name evidence="3" type="ORF">EB796_008883</name>
</gene>